<feature type="region of interest" description="Disordered" evidence="7">
    <location>
        <begin position="1"/>
        <end position="22"/>
    </location>
</feature>
<evidence type="ECO:0000313" key="10">
    <source>
        <dbReference type="Proteomes" id="UP000617734"/>
    </source>
</evidence>
<protein>
    <recommendedName>
        <fullName evidence="6">Aminotransferase</fullName>
        <ecNumber evidence="6">2.6.1.-</ecNumber>
    </recommendedName>
</protein>
<gene>
    <name evidence="9" type="ORF">GCM10018781_52140</name>
</gene>
<dbReference type="GO" id="GO:0006520">
    <property type="term" value="P:amino acid metabolic process"/>
    <property type="evidence" value="ECO:0007669"/>
    <property type="project" value="InterPro"/>
</dbReference>
<dbReference type="RefSeq" id="WP_190213343.1">
    <property type="nucleotide sequence ID" value="NZ_BNBO01000034.1"/>
</dbReference>
<dbReference type="GO" id="GO:0030170">
    <property type="term" value="F:pyridoxal phosphate binding"/>
    <property type="evidence" value="ECO:0007669"/>
    <property type="project" value="InterPro"/>
</dbReference>
<dbReference type="AlphaFoldDB" id="A0A919G4P7"/>
<dbReference type="PANTHER" id="PTHR46383">
    <property type="entry name" value="ASPARTATE AMINOTRANSFERASE"/>
    <property type="match status" value="1"/>
</dbReference>
<keyword evidence="10" id="KW-1185">Reference proteome</keyword>
<keyword evidence="3 6" id="KW-0032">Aminotransferase</keyword>
<comment type="cofactor">
    <cofactor evidence="1 6">
        <name>pyridoxal 5'-phosphate</name>
        <dbReference type="ChEBI" id="CHEBI:597326"/>
    </cofactor>
</comment>
<organism evidence="9 10">
    <name type="scientific">Kitasatospora indigofera</name>
    <dbReference type="NCBI Taxonomy" id="67307"/>
    <lineage>
        <taxon>Bacteria</taxon>
        <taxon>Bacillati</taxon>
        <taxon>Actinomycetota</taxon>
        <taxon>Actinomycetes</taxon>
        <taxon>Kitasatosporales</taxon>
        <taxon>Streptomycetaceae</taxon>
        <taxon>Kitasatospora</taxon>
    </lineage>
</organism>
<dbReference type="SUPFAM" id="SSF53383">
    <property type="entry name" value="PLP-dependent transferases"/>
    <property type="match status" value="1"/>
</dbReference>
<dbReference type="Pfam" id="PF00155">
    <property type="entry name" value="Aminotran_1_2"/>
    <property type="match status" value="1"/>
</dbReference>
<dbReference type="InterPro" id="IPR050596">
    <property type="entry name" value="AspAT/PAT-like"/>
</dbReference>
<dbReference type="Gene3D" id="3.40.640.10">
    <property type="entry name" value="Type I PLP-dependent aspartate aminotransferase-like (Major domain)"/>
    <property type="match status" value="1"/>
</dbReference>
<reference evidence="9" key="1">
    <citation type="journal article" date="2014" name="Int. J. Syst. Evol. Microbiol.">
        <title>Complete genome sequence of Corynebacterium casei LMG S-19264T (=DSM 44701T), isolated from a smear-ripened cheese.</title>
        <authorList>
            <consortium name="US DOE Joint Genome Institute (JGI-PGF)"/>
            <person name="Walter F."/>
            <person name="Albersmeier A."/>
            <person name="Kalinowski J."/>
            <person name="Ruckert C."/>
        </authorList>
    </citation>
    <scope>NUCLEOTIDE SEQUENCE</scope>
    <source>
        <strain evidence="9">JCM 4646</strain>
    </source>
</reference>
<evidence type="ECO:0000256" key="4">
    <source>
        <dbReference type="ARBA" id="ARBA00022679"/>
    </source>
</evidence>
<evidence type="ECO:0000256" key="6">
    <source>
        <dbReference type="RuleBase" id="RU000481"/>
    </source>
</evidence>
<evidence type="ECO:0000256" key="1">
    <source>
        <dbReference type="ARBA" id="ARBA00001933"/>
    </source>
</evidence>
<dbReference type="EC" id="2.6.1.-" evidence="6"/>
<name>A0A919G4P7_9ACTN</name>
<comment type="similarity">
    <text evidence="2 6">Belongs to the class-I pyridoxal-phosphate-dependent aminotransferase family.</text>
</comment>
<dbReference type="EMBL" id="BNBO01000034">
    <property type="protein sequence ID" value="GHH77841.1"/>
    <property type="molecule type" value="Genomic_DNA"/>
</dbReference>
<dbReference type="InterPro" id="IPR004838">
    <property type="entry name" value="NHTrfase_class1_PyrdxlP-BS"/>
</dbReference>
<sequence>MTGSAATGVGHRHRPGPGAAAPADRLLGGSAFALSAQARRLEARGVDVVRLEVGQPDLPGPPAAVAAATRELAGGHAGYTDPAGDPLVREQVAAHYAARLARPVAAEQVLLLPGSNLALWFTLLGVLAPGDEVLVPDPGFPPYAELVRLAGGTPVGYPLRPEHGHVPDPAEVRALVTARTRVLVVNSPHNPTGSVWPRDCLAELAGLARRHGLHTVTDEAYRELAEPGLETPLYPADERTVVMDSLSKSHSMCGWRIGIAIVPPAAVRRFTDLLVNTNCCMPSFVQRAIPAALAAGGHVARARAEYAHRRALLVDGLSAVPRVRVTRPRGGLYVLADVRDSGLDDRRLAGLLLHEAHVATAPGSLFGAHGAGHLRLSLTLPPPRLTEGVARLRTRLEDL</sequence>
<proteinExistence type="inferred from homology"/>
<evidence type="ECO:0000259" key="8">
    <source>
        <dbReference type="Pfam" id="PF00155"/>
    </source>
</evidence>
<evidence type="ECO:0000256" key="5">
    <source>
        <dbReference type="ARBA" id="ARBA00022898"/>
    </source>
</evidence>
<comment type="caution">
    <text evidence="9">The sequence shown here is derived from an EMBL/GenBank/DDBJ whole genome shotgun (WGS) entry which is preliminary data.</text>
</comment>
<evidence type="ECO:0000313" key="9">
    <source>
        <dbReference type="EMBL" id="GHH77841.1"/>
    </source>
</evidence>
<dbReference type="InterPro" id="IPR015424">
    <property type="entry name" value="PyrdxlP-dep_Trfase"/>
</dbReference>
<dbReference type="PROSITE" id="PS00105">
    <property type="entry name" value="AA_TRANSFER_CLASS_1"/>
    <property type="match status" value="1"/>
</dbReference>
<evidence type="ECO:0000256" key="7">
    <source>
        <dbReference type="SAM" id="MobiDB-lite"/>
    </source>
</evidence>
<feature type="domain" description="Aminotransferase class I/classII large" evidence="8">
    <location>
        <begin position="47"/>
        <end position="392"/>
    </location>
</feature>
<evidence type="ECO:0000256" key="2">
    <source>
        <dbReference type="ARBA" id="ARBA00007441"/>
    </source>
</evidence>
<dbReference type="GeneID" id="95355582"/>
<evidence type="ECO:0000256" key="3">
    <source>
        <dbReference type="ARBA" id="ARBA00022576"/>
    </source>
</evidence>
<keyword evidence="5" id="KW-0663">Pyridoxal phosphate</keyword>
<dbReference type="Proteomes" id="UP000617734">
    <property type="component" value="Unassembled WGS sequence"/>
</dbReference>
<reference evidence="9" key="2">
    <citation type="submission" date="2020-09" db="EMBL/GenBank/DDBJ databases">
        <authorList>
            <person name="Sun Q."/>
            <person name="Ohkuma M."/>
        </authorList>
    </citation>
    <scope>NUCLEOTIDE SEQUENCE</scope>
    <source>
        <strain evidence="9">JCM 4646</strain>
    </source>
</reference>
<dbReference type="GO" id="GO:0008483">
    <property type="term" value="F:transaminase activity"/>
    <property type="evidence" value="ECO:0007669"/>
    <property type="project" value="UniProtKB-KW"/>
</dbReference>
<keyword evidence="4 6" id="KW-0808">Transferase</keyword>
<dbReference type="InterPro" id="IPR015421">
    <property type="entry name" value="PyrdxlP-dep_Trfase_major"/>
</dbReference>
<dbReference type="InterPro" id="IPR004839">
    <property type="entry name" value="Aminotransferase_I/II_large"/>
</dbReference>
<dbReference type="CDD" id="cd00609">
    <property type="entry name" value="AAT_like"/>
    <property type="match status" value="1"/>
</dbReference>
<accession>A0A919G4P7</accession>